<reference evidence="1 2" key="1">
    <citation type="submission" date="2019-07" db="EMBL/GenBank/DDBJ databases">
        <title>De Novo Assembly of kiwifruit Actinidia rufa.</title>
        <authorList>
            <person name="Sugita-Konishi S."/>
            <person name="Sato K."/>
            <person name="Mori E."/>
            <person name="Abe Y."/>
            <person name="Kisaki G."/>
            <person name="Hamano K."/>
            <person name="Suezawa K."/>
            <person name="Otani M."/>
            <person name="Fukuda T."/>
            <person name="Manabe T."/>
            <person name="Gomi K."/>
            <person name="Tabuchi M."/>
            <person name="Akimitsu K."/>
            <person name="Kataoka I."/>
        </authorList>
    </citation>
    <scope>NUCLEOTIDE SEQUENCE [LARGE SCALE GENOMIC DNA]</scope>
    <source>
        <strain evidence="2">cv. Fuchu</strain>
    </source>
</reference>
<organism evidence="1 2">
    <name type="scientific">Actinidia rufa</name>
    <dbReference type="NCBI Taxonomy" id="165716"/>
    <lineage>
        <taxon>Eukaryota</taxon>
        <taxon>Viridiplantae</taxon>
        <taxon>Streptophyta</taxon>
        <taxon>Embryophyta</taxon>
        <taxon>Tracheophyta</taxon>
        <taxon>Spermatophyta</taxon>
        <taxon>Magnoliopsida</taxon>
        <taxon>eudicotyledons</taxon>
        <taxon>Gunneridae</taxon>
        <taxon>Pentapetalae</taxon>
        <taxon>asterids</taxon>
        <taxon>Ericales</taxon>
        <taxon>Actinidiaceae</taxon>
        <taxon>Actinidia</taxon>
    </lineage>
</organism>
<protein>
    <submittedName>
        <fullName evidence="1">Uncharacterized protein</fullName>
    </submittedName>
</protein>
<dbReference type="OrthoDB" id="1750920at2759"/>
<dbReference type="Proteomes" id="UP000585474">
    <property type="component" value="Unassembled WGS sequence"/>
</dbReference>
<evidence type="ECO:0000313" key="1">
    <source>
        <dbReference type="EMBL" id="GFY89145.1"/>
    </source>
</evidence>
<name>A0A7J0ERN8_9ERIC</name>
<accession>A0A7J0ERN8</accession>
<comment type="caution">
    <text evidence="1">The sequence shown here is derived from an EMBL/GenBank/DDBJ whole genome shotgun (WGS) entry which is preliminary data.</text>
</comment>
<sequence>MQILGSYNNDAALNKFMADHGILDDIQIEWSGPNEDANLVKGNKDRIPVRIWMIHQVGLRFFISLILEEVMARYRLTFIALNPLHVYIVMRSKKKPGTHLLKGLRSFAGSIELWRPKFSIVELGKHVIVANFAKDHDTSFAHAYVVMLPKNIADLAEEASEEIRALLMMQQVQYSNELKKSKKKVSNFKSKVKKTKLELAASEQLKLDLVVVEEAQDSSYVAITQAQNEAAFTKVQRDNALHDFAELQKVACDMTYEQVFNWGISRAGISTDHSAWAKAAPKIELSDSPEPYSPLVLPGFNKEEYMDQPTERVVRRTLWAKAISSGGSLGSNS</sequence>
<keyword evidence="2" id="KW-1185">Reference proteome</keyword>
<evidence type="ECO:0000313" key="2">
    <source>
        <dbReference type="Proteomes" id="UP000585474"/>
    </source>
</evidence>
<proteinExistence type="predicted"/>
<dbReference type="AlphaFoldDB" id="A0A7J0ERN8"/>
<gene>
    <name evidence="1" type="ORF">Acr_06g0010850</name>
</gene>
<dbReference type="EMBL" id="BJWL01000006">
    <property type="protein sequence ID" value="GFY89145.1"/>
    <property type="molecule type" value="Genomic_DNA"/>
</dbReference>